<keyword evidence="3 6" id="KW-0479">Metal-binding</keyword>
<keyword evidence="4" id="KW-0249">Electron transport</keyword>
<name>A0ABM8UFC5_9GAMM</name>
<evidence type="ECO:0000256" key="7">
    <source>
        <dbReference type="SAM" id="SignalP"/>
    </source>
</evidence>
<keyword evidence="2 6" id="KW-0349">Heme</keyword>
<dbReference type="EMBL" id="OU015430">
    <property type="protein sequence ID" value="CAG4972840.1"/>
    <property type="molecule type" value="Genomic_DNA"/>
</dbReference>
<proteinExistence type="predicted"/>
<dbReference type="Proteomes" id="UP000680116">
    <property type="component" value="Chromosome"/>
</dbReference>
<reference evidence="9 10" key="1">
    <citation type="submission" date="2021-04" db="EMBL/GenBank/DDBJ databases">
        <authorList>
            <person name="Rodrigo-Torres L."/>
            <person name="Arahal R. D."/>
            <person name="Lucena T."/>
        </authorList>
    </citation>
    <scope>NUCLEOTIDE SEQUENCE [LARGE SCALE GENOMIC DNA]</scope>
    <source>
        <strain evidence="9 10">CECT 30171</strain>
    </source>
</reference>
<keyword evidence="10" id="KW-1185">Reference proteome</keyword>
<sequence>MMRPLTIAALALTTAFATPVLAQDTPAPAAAQSADPTAGDLENGRMLAYTCQGCHGVEGYKNAYPNYHVPRIGGQSSVYLVNALTAYQQGSRVHPTMQAQAESFSDQDIADIAAFLSSLSQ</sequence>
<keyword evidence="5 6" id="KW-0408">Iron</keyword>
<evidence type="ECO:0000256" key="5">
    <source>
        <dbReference type="ARBA" id="ARBA00023004"/>
    </source>
</evidence>
<protein>
    <recommendedName>
        <fullName evidence="8">Cytochrome c domain-containing protein</fullName>
    </recommendedName>
</protein>
<organism evidence="9 10">
    <name type="scientific">Novilysobacter luteus</name>
    <dbReference type="NCBI Taxonomy" id="2822368"/>
    <lineage>
        <taxon>Bacteria</taxon>
        <taxon>Pseudomonadati</taxon>
        <taxon>Pseudomonadota</taxon>
        <taxon>Gammaproteobacteria</taxon>
        <taxon>Lysobacterales</taxon>
        <taxon>Lysobacteraceae</taxon>
        <taxon>Novilysobacter</taxon>
    </lineage>
</organism>
<dbReference type="Pfam" id="PF00034">
    <property type="entry name" value="Cytochrom_C"/>
    <property type="match status" value="1"/>
</dbReference>
<evidence type="ECO:0000313" key="9">
    <source>
        <dbReference type="EMBL" id="CAG4972840.1"/>
    </source>
</evidence>
<evidence type="ECO:0000256" key="3">
    <source>
        <dbReference type="ARBA" id="ARBA00022723"/>
    </source>
</evidence>
<accession>A0ABM8UFC5</accession>
<feature type="signal peptide" evidence="7">
    <location>
        <begin position="1"/>
        <end position="22"/>
    </location>
</feature>
<dbReference type="SUPFAM" id="SSF46626">
    <property type="entry name" value="Cytochrome c"/>
    <property type="match status" value="1"/>
</dbReference>
<evidence type="ECO:0000256" key="2">
    <source>
        <dbReference type="ARBA" id="ARBA00022617"/>
    </source>
</evidence>
<gene>
    <name evidence="9" type="ORF">LYB30171_01311</name>
</gene>
<dbReference type="InterPro" id="IPR036909">
    <property type="entry name" value="Cyt_c-like_dom_sf"/>
</dbReference>
<evidence type="ECO:0000256" key="4">
    <source>
        <dbReference type="ARBA" id="ARBA00022982"/>
    </source>
</evidence>
<feature type="chain" id="PRO_5045075055" description="Cytochrome c domain-containing protein" evidence="7">
    <location>
        <begin position="23"/>
        <end position="121"/>
    </location>
</feature>
<keyword evidence="1" id="KW-0813">Transport</keyword>
<dbReference type="PANTHER" id="PTHR33751">
    <property type="entry name" value="CBB3-TYPE CYTOCHROME C OXIDASE SUBUNIT FIXP"/>
    <property type="match status" value="1"/>
</dbReference>
<dbReference type="PANTHER" id="PTHR33751:SF9">
    <property type="entry name" value="CYTOCHROME C4"/>
    <property type="match status" value="1"/>
</dbReference>
<feature type="domain" description="Cytochrome c" evidence="8">
    <location>
        <begin position="39"/>
        <end position="120"/>
    </location>
</feature>
<keyword evidence="7" id="KW-0732">Signal</keyword>
<evidence type="ECO:0000313" key="10">
    <source>
        <dbReference type="Proteomes" id="UP000680116"/>
    </source>
</evidence>
<dbReference type="PROSITE" id="PS51007">
    <property type="entry name" value="CYTC"/>
    <property type="match status" value="1"/>
</dbReference>
<evidence type="ECO:0000259" key="8">
    <source>
        <dbReference type="PROSITE" id="PS51007"/>
    </source>
</evidence>
<dbReference type="InterPro" id="IPR009056">
    <property type="entry name" value="Cyt_c-like_dom"/>
</dbReference>
<dbReference type="Gene3D" id="1.10.760.10">
    <property type="entry name" value="Cytochrome c-like domain"/>
    <property type="match status" value="1"/>
</dbReference>
<evidence type="ECO:0000256" key="1">
    <source>
        <dbReference type="ARBA" id="ARBA00022448"/>
    </source>
</evidence>
<evidence type="ECO:0000256" key="6">
    <source>
        <dbReference type="PROSITE-ProRule" id="PRU00433"/>
    </source>
</evidence>
<dbReference type="InterPro" id="IPR050597">
    <property type="entry name" value="Cytochrome_c_Oxidase_Subunit"/>
</dbReference>